<dbReference type="EMBL" id="JAEDAE010000007">
    <property type="protein sequence ID" value="MBH8559329.1"/>
    <property type="molecule type" value="Genomic_DNA"/>
</dbReference>
<gene>
    <name evidence="2" type="ORF">I7X13_14800</name>
</gene>
<evidence type="ECO:0000313" key="3">
    <source>
        <dbReference type="Proteomes" id="UP000625631"/>
    </source>
</evidence>
<accession>A0ABS0QAU2</accession>
<protein>
    <submittedName>
        <fullName evidence="2">Uncharacterized protein</fullName>
    </submittedName>
</protein>
<comment type="caution">
    <text evidence="2">The sequence shown here is derived from an EMBL/GenBank/DDBJ whole genome shotgun (WGS) entry which is preliminary data.</text>
</comment>
<dbReference type="RefSeq" id="WP_198076093.1">
    <property type="nucleotide sequence ID" value="NZ_JAEDAE010000007.1"/>
</dbReference>
<keyword evidence="3" id="KW-1185">Reference proteome</keyword>
<dbReference type="Proteomes" id="UP000625631">
    <property type="component" value="Unassembled WGS sequence"/>
</dbReference>
<sequence length="250" mass="27735">MTTAQKLGTGLLLAGLLLSASARAQMQSSRDLAELGMDLYQRANSPEALARMRKDLVNAPEAYLERVELPGTLVLLDKRRVRVPAMKYNVALRLLEVRDSTGSHVWPPGSLDGFYLGKGSDMRHFRSKLVRNGSTKLDFVEVLTQSDNSPLVLAVQHIYRHLDAQLDPILRTETKAESTEIGQTVLAGTDLVPKEPLRAISLNRKSVSELFGSRAPEITAWAANQGLSYTDLGQVLRMVEYYNQVSFKKP</sequence>
<name>A0ABS0QAU2_9BACT</name>
<reference evidence="2 3" key="1">
    <citation type="submission" date="2020-12" db="EMBL/GenBank/DDBJ databases">
        <title>Hymenobacter sp.</title>
        <authorList>
            <person name="Kim M.K."/>
        </authorList>
    </citation>
    <scope>NUCLEOTIDE SEQUENCE [LARGE SCALE GENOMIC DNA]</scope>
    <source>
        <strain evidence="2 3">BT442</strain>
    </source>
</reference>
<feature type="chain" id="PRO_5047485868" evidence="1">
    <location>
        <begin position="25"/>
        <end position="250"/>
    </location>
</feature>
<evidence type="ECO:0000256" key="1">
    <source>
        <dbReference type="SAM" id="SignalP"/>
    </source>
</evidence>
<keyword evidence="1" id="KW-0732">Signal</keyword>
<proteinExistence type="predicted"/>
<evidence type="ECO:0000313" key="2">
    <source>
        <dbReference type="EMBL" id="MBH8559329.1"/>
    </source>
</evidence>
<feature type="signal peptide" evidence="1">
    <location>
        <begin position="1"/>
        <end position="24"/>
    </location>
</feature>
<organism evidence="2 3">
    <name type="scientific">Hymenobacter negativus</name>
    <dbReference type="NCBI Taxonomy" id="2795026"/>
    <lineage>
        <taxon>Bacteria</taxon>
        <taxon>Pseudomonadati</taxon>
        <taxon>Bacteroidota</taxon>
        <taxon>Cytophagia</taxon>
        <taxon>Cytophagales</taxon>
        <taxon>Hymenobacteraceae</taxon>
        <taxon>Hymenobacter</taxon>
    </lineage>
</organism>